<accession>A0A8W8MJU3</accession>
<dbReference type="PANTHER" id="PTHR33480:SF1">
    <property type="entry name" value="TYR RECOMBINASE DOMAIN-CONTAINING PROTEIN"/>
    <property type="match status" value="1"/>
</dbReference>
<name>A0A8W8MJU3_MAGGI</name>
<protein>
    <submittedName>
        <fullName evidence="2">Uncharacterized protein</fullName>
    </submittedName>
</protein>
<evidence type="ECO:0000313" key="2">
    <source>
        <dbReference type="EnsemblMetazoa" id="G33530.1:cds"/>
    </source>
</evidence>
<feature type="region of interest" description="Disordered" evidence="1">
    <location>
        <begin position="111"/>
        <end position="136"/>
    </location>
</feature>
<evidence type="ECO:0000313" key="3">
    <source>
        <dbReference type="Proteomes" id="UP000005408"/>
    </source>
</evidence>
<sequence>MTHQQKKQLPSVHVDINLHVNNKDKNSDVEMNDPQTELPVKKTAHKLPSVQVDSNLHFGNNAENSDPQTELPLKKTAHRVDFHSRRRCRTVCAVLTRNDEDEDSDLCSEISNIEDRDWEPDEEKQDDYISDSDDSPEVDLETSVMSSVIDYVDLQEFKSEKGCCSASFEDKKVKWLGYCHFRKDHFKGNNFGLNLLFEKVGCNDHQFQYVSQRLRELGRLLIVMKDQYGIRSLVEVIKPKNWEQLIQGIMVVAGYGNNTVNVPSLSLKIGHSLPKCAQILRAQALIEGNDEQLRETDRFLQLYKDEWEYRVSSHALSALHGAKFNKPMYVPLAEDVIVLNKYLKQKASSCCTLLHAKKDLATN</sequence>
<dbReference type="Proteomes" id="UP000005408">
    <property type="component" value="Unassembled WGS sequence"/>
</dbReference>
<dbReference type="AlphaFoldDB" id="A0A8W8MJU3"/>
<dbReference type="EnsemblMetazoa" id="G33530.1">
    <property type="protein sequence ID" value="G33530.1:cds"/>
    <property type="gene ID" value="G33530"/>
</dbReference>
<keyword evidence="3" id="KW-1185">Reference proteome</keyword>
<proteinExistence type="predicted"/>
<reference evidence="2" key="1">
    <citation type="submission" date="2022-08" db="UniProtKB">
        <authorList>
            <consortium name="EnsemblMetazoa"/>
        </authorList>
    </citation>
    <scope>IDENTIFICATION</scope>
    <source>
        <strain evidence="2">05x7-T-G4-1.051#20</strain>
    </source>
</reference>
<feature type="compositionally biased region" description="Acidic residues" evidence="1">
    <location>
        <begin position="116"/>
        <end position="136"/>
    </location>
</feature>
<dbReference type="PANTHER" id="PTHR33480">
    <property type="entry name" value="SET DOMAIN-CONTAINING PROTEIN-RELATED"/>
    <property type="match status" value="1"/>
</dbReference>
<evidence type="ECO:0000256" key="1">
    <source>
        <dbReference type="SAM" id="MobiDB-lite"/>
    </source>
</evidence>
<organism evidence="2 3">
    <name type="scientific">Magallana gigas</name>
    <name type="common">Pacific oyster</name>
    <name type="synonym">Crassostrea gigas</name>
    <dbReference type="NCBI Taxonomy" id="29159"/>
    <lineage>
        <taxon>Eukaryota</taxon>
        <taxon>Metazoa</taxon>
        <taxon>Spiralia</taxon>
        <taxon>Lophotrochozoa</taxon>
        <taxon>Mollusca</taxon>
        <taxon>Bivalvia</taxon>
        <taxon>Autobranchia</taxon>
        <taxon>Pteriomorphia</taxon>
        <taxon>Ostreida</taxon>
        <taxon>Ostreoidea</taxon>
        <taxon>Ostreidae</taxon>
        <taxon>Magallana</taxon>
    </lineage>
</organism>